<dbReference type="Proteomes" id="UP000244248">
    <property type="component" value="Unassembled WGS sequence"/>
</dbReference>
<accession>A0A2T5MGV1</accession>
<dbReference type="EMBL" id="QANS01000003">
    <property type="protein sequence ID" value="PTU31787.1"/>
    <property type="molecule type" value="Genomic_DNA"/>
</dbReference>
<evidence type="ECO:0000313" key="1">
    <source>
        <dbReference type="EMBL" id="PTU31787.1"/>
    </source>
</evidence>
<sequence length="119" mass="13022">MHFPVADAAGTVDAKAKLDGSVKFYWGDQKHPKVSKTLGTDQTNKKTNAFNKGDKEACEWAWLSAMITMQNRAKQLGADAIINLQSIYQNQDFVSATEYECGVGTFTGGVALRGEFVKL</sequence>
<protein>
    <submittedName>
        <fullName evidence="1">Excinuclease ABC subunit A</fullName>
    </submittedName>
</protein>
<proteinExistence type="predicted"/>
<comment type="caution">
    <text evidence="1">The sequence shown here is derived from an EMBL/GenBank/DDBJ whole genome shotgun (WGS) entry which is preliminary data.</text>
</comment>
<organism evidence="1 2">
    <name type="scientific">Stenotrophobium rhamnosiphilum</name>
    <dbReference type="NCBI Taxonomy" id="2029166"/>
    <lineage>
        <taxon>Bacteria</taxon>
        <taxon>Pseudomonadati</taxon>
        <taxon>Pseudomonadota</taxon>
        <taxon>Gammaproteobacteria</taxon>
        <taxon>Nevskiales</taxon>
        <taxon>Nevskiaceae</taxon>
        <taxon>Stenotrophobium</taxon>
    </lineage>
</organism>
<keyword evidence="2" id="KW-1185">Reference proteome</keyword>
<dbReference type="AlphaFoldDB" id="A0A2T5MGV1"/>
<evidence type="ECO:0000313" key="2">
    <source>
        <dbReference type="Proteomes" id="UP000244248"/>
    </source>
</evidence>
<dbReference type="OrthoDB" id="8161726at2"/>
<name>A0A2T5MGV1_9GAMM</name>
<reference evidence="1 2" key="1">
    <citation type="submission" date="2018-04" db="EMBL/GenBank/DDBJ databases">
        <title>Novel species isolated from glacier.</title>
        <authorList>
            <person name="Liu Q."/>
            <person name="Xin Y.-H."/>
        </authorList>
    </citation>
    <scope>NUCLEOTIDE SEQUENCE [LARGE SCALE GENOMIC DNA]</scope>
    <source>
        <strain evidence="1 2">GT1R17</strain>
    </source>
</reference>
<gene>
    <name evidence="1" type="ORF">CJD38_08685</name>
</gene>